<evidence type="ECO:0000313" key="2">
    <source>
        <dbReference type="EMBL" id="KKZ90860.1"/>
    </source>
</evidence>
<dbReference type="PANTHER" id="PTHR47432:SF1">
    <property type="entry name" value="CELL WALL ASSEMBLY REGULATOR SMI1"/>
    <property type="match status" value="1"/>
</dbReference>
<dbReference type="SUPFAM" id="SSF160631">
    <property type="entry name" value="SMI1/KNR4-like"/>
    <property type="match status" value="1"/>
</dbReference>
<dbReference type="InterPro" id="IPR018958">
    <property type="entry name" value="Knr4/Smi1-like_dom"/>
</dbReference>
<reference evidence="3" key="2">
    <citation type="submission" date="2015-04" db="EMBL/GenBank/DDBJ databases">
        <title>Draft Genome Sequences of Eight Spore-Forming Food Isolates of Bacillus cereus Genome sequencing.</title>
        <authorList>
            <person name="Krawcyk A.O."/>
            <person name="de Jong A."/>
            <person name="Eijlander R.T."/>
            <person name="Berendsen E.M."/>
            <person name="Holsappel S."/>
            <person name="Wells-Bennik M."/>
            <person name="Kuipers O.P."/>
        </authorList>
    </citation>
    <scope>NUCLEOTIDE SEQUENCE [LARGE SCALE GENOMIC DNA]</scope>
    <source>
        <strain evidence="3">B4147</strain>
    </source>
</reference>
<organism evidence="2 3">
    <name type="scientific">Bacillus wiedmannii</name>
    <dbReference type="NCBI Taxonomy" id="1890302"/>
    <lineage>
        <taxon>Bacteria</taxon>
        <taxon>Bacillati</taxon>
        <taxon>Bacillota</taxon>
        <taxon>Bacilli</taxon>
        <taxon>Bacillales</taxon>
        <taxon>Bacillaceae</taxon>
        <taxon>Bacillus</taxon>
        <taxon>Bacillus cereus group</taxon>
    </lineage>
</organism>
<name>A0A0G8BTL1_9BACI</name>
<comment type="caution">
    <text evidence="2">The sequence shown here is derived from an EMBL/GenBank/DDBJ whole genome shotgun (WGS) entry which is preliminary data.</text>
</comment>
<dbReference type="AlphaFoldDB" id="A0A0G8BTL1"/>
<dbReference type="Proteomes" id="UP000035350">
    <property type="component" value="Unassembled WGS sequence"/>
</dbReference>
<dbReference type="Pfam" id="PF09346">
    <property type="entry name" value="SMI1_KNR4"/>
    <property type="match status" value="1"/>
</dbReference>
<feature type="domain" description="Knr4/Smi1-like" evidence="1">
    <location>
        <begin position="32"/>
        <end position="168"/>
    </location>
</feature>
<evidence type="ECO:0000259" key="1">
    <source>
        <dbReference type="SMART" id="SM00860"/>
    </source>
</evidence>
<proteinExistence type="predicted"/>
<dbReference type="PATRIC" id="fig|1396.433.peg.989"/>
<dbReference type="EMBL" id="LCYN01000039">
    <property type="protein sequence ID" value="KKZ90860.1"/>
    <property type="molecule type" value="Genomic_DNA"/>
</dbReference>
<dbReference type="InterPro" id="IPR051873">
    <property type="entry name" value="KNR4/SMI1_regulator"/>
</dbReference>
<dbReference type="RefSeq" id="WP_046960340.1">
    <property type="nucleotide sequence ID" value="NZ_LCYN01000039.1"/>
</dbReference>
<dbReference type="SMART" id="SM00860">
    <property type="entry name" value="SMI1_KNR4"/>
    <property type="match status" value="1"/>
</dbReference>
<accession>A0A0G8BTL1</accession>
<evidence type="ECO:0000313" key="3">
    <source>
        <dbReference type="Proteomes" id="UP000035350"/>
    </source>
</evidence>
<gene>
    <name evidence="2" type="ORF">B4147_0223</name>
</gene>
<dbReference type="Gene3D" id="3.40.1580.10">
    <property type="entry name" value="SMI1/KNR4-like"/>
    <property type="match status" value="1"/>
</dbReference>
<protein>
    <recommendedName>
        <fullName evidence="1">Knr4/Smi1-like domain-containing protein</fullName>
    </recommendedName>
</protein>
<reference evidence="2 3" key="1">
    <citation type="journal article" date="2015" name="Genome Announc.">
        <title>Next-Generation Whole-Genome Sequencing of Eight Strains of Bacillus cereus, Isolated from Food.</title>
        <authorList>
            <person name="Krawczyk A.O."/>
            <person name="de Jong A."/>
            <person name="Eijlander R.T."/>
            <person name="Berendsen E.M."/>
            <person name="Holsappel S."/>
            <person name="Wells-Bennik M.H."/>
            <person name="Kuipers O.P."/>
        </authorList>
    </citation>
    <scope>NUCLEOTIDE SEQUENCE [LARGE SCALE GENOMIC DNA]</scope>
    <source>
        <strain evidence="2 3">B4147</strain>
    </source>
</reference>
<sequence length="176" mass="20448">MINQAEWLWQRIIERGSNSESNFKESLNLQPGAGDEDFQLIEDTLGLTLPEEMKSFYRVYNGQIWEPGVNPFVRNLTLSPISEIISNWEFLQEEFDPDDDLEPDIEKELKPALWNSKWIPIAENGGGDYLCIDTDPSEVGFTGQVLYYYHDWGRRAIEAKNIFSFIEICLKEENCE</sequence>
<dbReference type="PANTHER" id="PTHR47432">
    <property type="entry name" value="CELL WALL ASSEMBLY REGULATOR SMI1"/>
    <property type="match status" value="1"/>
</dbReference>
<dbReference type="InterPro" id="IPR037883">
    <property type="entry name" value="Knr4/Smi1-like_sf"/>
</dbReference>